<sequence length="202" mass="22654">MTLSESILMRRTLALWGNSRKMRIALAIFSIGCIIPVYLVLGLYHQTLTFHSIPSPGMHCYATGPSHLVYLFWVFLTVYDTGIMILTAIPGIRTYKGSHTSHTGFQSGPPPRSTLTHVIYRDGLLYYVYLVALSALNVVLILKLPADYATSLLSSMERVMYSVLTSHVVLHLREQTYRTEVVMTSPDSVGIDAEAEFRHSEI</sequence>
<organism evidence="1 2">
    <name type="scientific">Pluteus cervinus</name>
    <dbReference type="NCBI Taxonomy" id="181527"/>
    <lineage>
        <taxon>Eukaryota</taxon>
        <taxon>Fungi</taxon>
        <taxon>Dikarya</taxon>
        <taxon>Basidiomycota</taxon>
        <taxon>Agaricomycotina</taxon>
        <taxon>Agaricomycetes</taxon>
        <taxon>Agaricomycetidae</taxon>
        <taxon>Agaricales</taxon>
        <taxon>Pluteineae</taxon>
        <taxon>Pluteaceae</taxon>
        <taxon>Pluteus</taxon>
    </lineage>
</organism>
<evidence type="ECO:0000313" key="2">
    <source>
        <dbReference type="Proteomes" id="UP000308600"/>
    </source>
</evidence>
<keyword evidence="2" id="KW-1185">Reference proteome</keyword>
<proteinExistence type="predicted"/>
<gene>
    <name evidence="1" type="ORF">BDN72DRAFT_323224</name>
</gene>
<evidence type="ECO:0000313" key="1">
    <source>
        <dbReference type="EMBL" id="TFK63369.1"/>
    </source>
</evidence>
<dbReference type="EMBL" id="ML208526">
    <property type="protein sequence ID" value="TFK63369.1"/>
    <property type="molecule type" value="Genomic_DNA"/>
</dbReference>
<reference evidence="1 2" key="1">
    <citation type="journal article" date="2019" name="Nat. Ecol. Evol.">
        <title>Megaphylogeny resolves global patterns of mushroom evolution.</title>
        <authorList>
            <person name="Varga T."/>
            <person name="Krizsan K."/>
            <person name="Foldi C."/>
            <person name="Dima B."/>
            <person name="Sanchez-Garcia M."/>
            <person name="Sanchez-Ramirez S."/>
            <person name="Szollosi G.J."/>
            <person name="Szarkandi J.G."/>
            <person name="Papp V."/>
            <person name="Albert L."/>
            <person name="Andreopoulos W."/>
            <person name="Angelini C."/>
            <person name="Antonin V."/>
            <person name="Barry K.W."/>
            <person name="Bougher N.L."/>
            <person name="Buchanan P."/>
            <person name="Buyck B."/>
            <person name="Bense V."/>
            <person name="Catcheside P."/>
            <person name="Chovatia M."/>
            <person name="Cooper J."/>
            <person name="Damon W."/>
            <person name="Desjardin D."/>
            <person name="Finy P."/>
            <person name="Geml J."/>
            <person name="Haridas S."/>
            <person name="Hughes K."/>
            <person name="Justo A."/>
            <person name="Karasinski D."/>
            <person name="Kautmanova I."/>
            <person name="Kiss B."/>
            <person name="Kocsube S."/>
            <person name="Kotiranta H."/>
            <person name="LaButti K.M."/>
            <person name="Lechner B.E."/>
            <person name="Liimatainen K."/>
            <person name="Lipzen A."/>
            <person name="Lukacs Z."/>
            <person name="Mihaltcheva S."/>
            <person name="Morgado L.N."/>
            <person name="Niskanen T."/>
            <person name="Noordeloos M.E."/>
            <person name="Ohm R.A."/>
            <person name="Ortiz-Santana B."/>
            <person name="Ovrebo C."/>
            <person name="Racz N."/>
            <person name="Riley R."/>
            <person name="Savchenko A."/>
            <person name="Shiryaev A."/>
            <person name="Soop K."/>
            <person name="Spirin V."/>
            <person name="Szebenyi C."/>
            <person name="Tomsovsky M."/>
            <person name="Tulloss R.E."/>
            <person name="Uehling J."/>
            <person name="Grigoriev I.V."/>
            <person name="Vagvolgyi C."/>
            <person name="Papp T."/>
            <person name="Martin F.M."/>
            <person name="Miettinen O."/>
            <person name="Hibbett D.S."/>
            <person name="Nagy L.G."/>
        </authorList>
    </citation>
    <scope>NUCLEOTIDE SEQUENCE [LARGE SCALE GENOMIC DNA]</scope>
    <source>
        <strain evidence="1 2">NL-1719</strain>
    </source>
</reference>
<protein>
    <submittedName>
        <fullName evidence="1">Uncharacterized protein</fullName>
    </submittedName>
</protein>
<accession>A0ACD3ACN2</accession>
<dbReference type="Proteomes" id="UP000308600">
    <property type="component" value="Unassembled WGS sequence"/>
</dbReference>
<name>A0ACD3ACN2_9AGAR</name>